<feature type="region of interest" description="Disordered" evidence="4">
    <location>
        <begin position="80"/>
        <end position="99"/>
    </location>
</feature>
<dbReference type="InterPro" id="IPR018200">
    <property type="entry name" value="USP_CS"/>
</dbReference>
<feature type="domain" description="USP" evidence="5">
    <location>
        <begin position="315"/>
        <end position="899"/>
    </location>
</feature>
<dbReference type="Proteomes" id="UP000032304">
    <property type="component" value="Chromosome 8"/>
</dbReference>
<comment type="catalytic activity">
    <reaction evidence="3">
        <text>Thiol-dependent hydrolysis of ester, thioester, amide, peptide and isopeptide bonds formed by the C-terminal Gly of ubiquitin (a 76-residue protein attached to proteins as an intracellular targeting signal).</text>
        <dbReference type="EC" id="3.4.19.12"/>
    </reaction>
</comment>
<dbReference type="SMART" id="SM00695">
    <property type="entry name" value="DUSP"/>
    <property type="match status" value="1"/>
</dbReference>
<dbReference type="InterPro" id="IPR028889">
    <property type="entry name" value="USP"/>
</dbReference>
<dbReference type="GO" id="GO:0016579">
    <property type="term" value="P:protein deubiquitination"/>
    <property type="evidence" value="ECO:0007669"/>
    <property type="project" value="InterPro"/>
</dbReference>
<dbReference type="Pfam" id="PF00443">
    <property type="entry name" value="UCH"/>
    <property type="match status" value="1"/>
</dbReference>
<dbReference type="CDD" id="cd02674">
    <property type="entry name" value="Peptidase_C19R"/>
    <property type="match status" value="1"/>
</dbReference>
<dbReference type="PROSITE" id="PS50235">
    <property type="entry name" value="USP_3"/>
    <property type="match status" value="1"/>
</dbReference>
<keyword evidence="3" id="KW-0833">Ubl conjugation pathway</keyword>
<organism evidence="7 8">
    <name type="scientific">Gossypium raimondii</name>
    <name type="common">Peruvian cotton</name>
    <name type="synonym">Gossypium klotzschianum subsp. raimondii</name>
    <dbReference type="NCBI Taxonomy" id="29730"/>
    <lineage>
        <taxon>Eukaryota</taxon>
        <taxon>Viridiplantae</taxon>
        <taxon>Streptophyta</taxon>
        <taxon>Embryophyta</taxon>
        <taxon>Tracheophyta</taxon>
        <taxon>Spermatophyta</taxon>
        <taxon>Magnoliopsida</taxon>
        <taxon>eudicotyledons</taxon>
        <taxon>Gunneridae</taxon>
        <taxon>Pentapetalae</taxon>
        <taxon>rosids</taxon>
        <taxon>malvids</taxon>
        <taxon>Malvales</taxon>
        <taxon>Malvaceae</taxon>
        <taxon>Malvoideae</taxon>
        <taxon>Gossypium</taxon>
    </lineage>
</organism>
<dbReference type="InterPro" id="IPR035927">
    <property type="entry name" value="DUSP-like_sf"/>
</dbReference>
<evidence type="ECO:0000259" key="5">
    <source>
        <dbReference type="PROSITE" id="PS50235"/>
    </source>
</evidence>
<dbReference type="EC" id="3.4.19.12" evidence="3"/>
<dbReference type="SUPFAM" id="SSF54001">
    <property type="entry name" value="Cysteine proteinases"/>
    <property type="match status" value="1"/>
</dbReference>
<name>A0A0D2RMH7_GOSRA</name>
<dbReference type="Gramene" id="KJB52398">
    <property type="protein sequence ID" value="KJB52398"/>
    <property type="gene ID" value="B456_008G259900"/>
</dbReference>
<dbReference type="InterPro" id="IPR050185">
    <property type="entry name" value="Ub_carboxyl-term_hydrolase"/>
</dbReference>
<comment type="function">
    <text evidence="2 3">Recognizes and hydrolyzes the peptide bond at the C-terminal Gly of ubiquitin. Involved in the processing of poly-ubiquitin precursors as well as that of ubiquitinated proteins.</text>
</comment>
<dbReference type="Gene3D" id="3.30.2230.10">
    <property type="entry name" value="DUSP-like"/>
    <property type="match status" value="1"/>
</dbReference>
<evidence type="ECO:0000256" key="2">
    <source>
        <dbReference type="ARBA" id="ARBA00037450"/>
    </source>
</evidence>
<dbReference type="InterPro" id="IPR001394">
    <property type="entry name" value="Peptidase_C19_UCH"/>
</dbReference>
<accession>A0A0D2RMH7</accession>
<comment type="similarity">
    <text evidence="1 3">Belongs to the peptidase C19 family.</text>
</comment>
<dbReference type="PROSITE" id="PS51283">
    <property type="entry name" value="DUSP"/>
    <property type="match status" value="1"/>
</dbReference>
<evidence type="ECO:0000313" key="7">
    <source>
        <dbReference type="EMBL" id="KJB52398.1"/>
    </source>
</evidence>
<evidence type="ECO:0000256" key="4">
    <source>
        <dbReference type="SAM" id="MobiDB-lite"/>
    </source>
</evidence>
<dbReference type="PROSITE" id="PS00972">
    <property type="entry name" value="USP_1"/>
    <property type="match status" value="1"/>
</dbReference>
<dbReference type="InterPro" id="IPR006615">
    <property type="entry name" value="Pept_C19_DUSP"/>
</dbReference>
<evidence type="ECO:0000313" key="8">
    <source>
        <dbReference type="Proteomes" id="UP000032304"/>
    </source>
</evidence>
<dbReference type="InterPro" id="IPR038765">
    <property type="entry name" value="Papain-like_cys_pep_sf"/>
</dbReference>
<feature type="domain" description="DUSP" evidence="6">
    <location>
        <begin position="10"/>
        <end position="141"/>
    </location>
</feature>
<dbReference type="Pfam" id="PF06337">
    <property type="entry name" value="DUSP"/>
    <property type="match status" value="1"/>
</dbReference>
<dbReference type="PANTHER" id="PTHR21646:SF46">
    <property type="entry name" value="UBIQUITIN CARBOXYL-TERMINAL HYDROLASE"/>
    <property type="match status" value="1"/>
</dbReference>
<dbReference type="SUPFAM" id="SSF143791">
    <property type="entry name" value="DUSP-like"/>
    <property type="match status" value="1"/>
</dbReference>
<dbReference type="AlphaFoldDB" id="A0A0D2RMH7"/>
<protein>
    <recommendedName>
        <fullName evidence="3">Ubiquitin carboxyl-terminal hydrolase</fullName>
        <ecNumber evidence="3">3.4.19.12</ecNumber>
    </recommendedName>
</protein>
<sequence>MENGASCLPCTPEEEKKIVTDLRNESERNLKEGNLYFVISSSWFRKWERYVGIDGDENLIGNQSSDSRHINGASSVVAERPGPIDNSDIVENGSDSDGKGNDIQLRRMLIEGQDYVLVPQGVWEKLHGWYKGGPELPRKMILQGVYHKKFDVEVYPLCLKLVDSRDESQSTIWLSRKASLTELFQKVCALKGIEQDKVRIWDYFNKRKYAQLYVSNKTLEESNLQMDQDILLELVDGHQSSKIGMDSTGNDLALVSLEPSRSPLTIAGGPTLSNGHSGYRSNLYPGSSLGSGLTDMDDGFDACNSARKGEKGGLAGLQNLGNTCFMNSALQCLVHTPPLVEYFLKDCRAEINTDNPLGMHGELALAFGDLLRKLWSSGRTAIAPRVFKGKLARFAPQFSGYNQHDSQELLAFLLDGLHEDLNRVKQKPYIEMKDSDGRPDEEVAAECWKNHKARNDSVIVDVCQGQYKSTLVCPVCSKISITFDPFMYLSLPLPSTITRTMTVTVFYGDGSRLPMPFTVSVLKNGFCKDLLLALGTACGLKSDESLMLAEVYENKIYRYLEMPLEPLSSIKDDEHIVAFRFQKKEIGKTRLVIFHRWQEKAELFGTPLVTYLVADQSSGADIEAAVSKVLSPFKKISSAKAHVGKENGILLDGLDEECSCSDAQSVENAELEGTSCTDLSIPLRLTDDRVMNFNAFKKDTLFESGKIIGKLLRVVLDWTDKEQELYDSSYLKDIPEVYKAGLAAKKTQQEAISLSSCLDAFLIEEPLGPDDMWYCPRCKEHRQAIKKLDLWMLPEIIVFHLKRFTYGRYLKNKIDTFVNFPIHDLDLSKYVMSKDGQSYLYELYAISNHYGGLGGGHYTAYAKLIDENRWYHFDDSHVSAVNESDIKTSAAYLLFYKRVRSESKVEAGEASHSHSIS</sequence>
<dbReference type="Gene3D" id="3.90.70.10">
    <property type="entry name" value="Cysteine proteinases"/>
    <property type="match status" value="2"/>
</dbReference>
<dbReference type="PROSITE" id="PS00973">
    <property type="entry name" value="USP_2"/>
    <property type="match status" value="1"/>
</dbReference>
<reference evidence="7 8" key="1">
    <citation type="journal article" date="2012" name="Nature">
        <title>Repeated polyploidization of Gossypium genomes and the evolution of spinnable cotton fibres.</title>
        <authorList>
            <person name="Paterson A.H."/>
            <person name="Wendel J.F."/>
            <person name="Gundlach H."/>
            <person name="Guo H."/>
            <person name="Jenkins J."/>
            <person name="Jin D."/>
            <person name="Llewellyn D."/>
            <person name="Showmaker K.C."/>
            <person name="Shu S."/>
            <person name="Udall J."/>
            <person name="Yoo M.J."/>
            <person name="Byers R."/>
            <person name="Chen W."/>
            <person name="Doron-Faigenboim A."/>
            <person name="Duke M.V."/>
            <person name="Gong L."/>
            <person name="Grimwood J."/>
            <person name="Grover C."/>
            <person name="Grupp K."/>
            <person name="Hu G."/>
            <person name="Lee T.H."/>
            <person name="Li J."/>
            <person name="Lin L."/>
            <person name="Liu T."/>
            <person name="Marler B.S."/>
            <person name="Page J.T."/>
            <person name="Roberts A.W."/>
            <person name="Romanel E."/>
            <person name="Sanders W.S."/>
            <person name="Szadkowski E."/>
            <person name="Tan X."/>
            <person name="Tang H."/>
            <person name="Xu C."/>
            <person name="Wang J."/>
            <person name="Wang Z."/>
            <person name="Zhang D."/>
            <person name="Zhang L."/>
            <person name="Ashrafi H."/>
            <person name="Bedon F."/>
            <person name="Bowers J.E."/>
            <person name="Brubaker C.L."/>
            <person name="Chee P.W."/>
            <person name="Das S."/>
            <person name="Gingle A.R."/>
            <person name="Haigler C.H."/>
            <person name="Harker D."/>
            <person name="Hoffmann L.V."/>
            <person name="Hovav R."/>
            <person name="Jones D.C."/>
            <person name="Lemke C."/>
            <person name="Mansoor S."/>
            <person name="ur Rahman M."/>
            <person name="Rainville L.N."/>
            <person name="Rambani A."/>
            <person name="Reddy U.K."/>
            <person name="Rong J.K."/>
            <person name="Saranga Y."/>
            <person name="Scheffler B.E."/>
            <person name="Scheffler J.A."/>
            <person name="Stelly D.M."/>
            <person name="Triplett B.A."/>
            <person name="Van Deynze A."/>
            <person name="Vaslin M.F."/>
            <person name="Waghmare V.N."/>
            <person name="Walford S.A."/>
            <person name="Wright R.J."/>
            <person name="Zaki E.A."/>
            <person name="Zhang T."/>
            <person name="Dennis E.S."/>
            <person name="Mayer K.F."/>
            <person name="Peterson D.G."/>
            <person name="Rokhsar D.S."/>
            <person name="Wang X."/>
            <person name="Schmutz J."/>
        </authorList>
    </citation>
    <scope>NUCLEOTIDE SEQUENCE [LARGE SCALE GENOMIC DNA]</scope>
</reference>
<keyword evidence="3" id="KW-0645">Protease</keyword>
<keyword evidence="3" id="KW-0378">Hydrolase</keyword>
<dbReference type="GO" id="GO:0004843">
    <property type="term" value="F:cysteine-type deubiquitinase activity"/>
    <property type="evidence" value="ECO:0007669"/>
    <property type="project" value="UniProtKB-UniRule"/>
</dbReference>
<gene>
    <name evidence="7" type="ORF">B456_008G259900</name>
</gene>
<dbReference type="EMBL" id="CM001747">
    <property type="protein sequence ID" value="KJB52398.1"/>
    <property type="molecule type" value="Genomic_DNA"/>
</dbReference>
<dbReference type="PANTHER" id="PTHR21646">
    <property type="entry name" value="UBIQUITIN CARBOXYL-TERMINAL HYDROLASE"/>
    <property type="match status" value="1"/>
</dbReference>
<dbReference type="GO" id="GO:0006508">
    <property type="term" value="P:proteolysis"/>
    <property type="evidence" value="ECO:0007669"/>
    <property type="project" value="UniProtKB-KW"/>
</dbReference>
<dbReference type="Gene3D" id="3.10.20.90">
    <property type="entry name" value="Phosphatidylinositol 3-kinase Catalytic Subunit, Chain A, domain 1"/>
    <property type="match status" value="1"/>
</dbReference>
<evidence type="ECO:0000256" key="3">
    <source>
        <dbReference type="RuleBase" id="RU366025"/>
    </source>
</evidence>
<evidence type="ECO:0000259" key="6">
    <source>
        <dbReference type="PROSITE" id="PS51283"/>
    </source>
</evidence>
<evidence type="ECO:0000256" key="1">
    <source>
        <dbReference type="ARBA" id="ARBA00009085"/>
    </source>
</evidence>
<proteinExistence type="inferred from homology"/>
<keyword evidence="8" id="KW-1185">Reference proteome</keyword>
<keyword evidence="3" id="KW-0788">Thiol protease</keyword>